<evidence type="ECO:0000259" key="2">
    <source>
        <dbReference type="PROSITE" id="PS51898"/>
    </source>
</evidence>
<dbReference type="Proteomes" id="UP000297385">
    <property type="component" value="Unassembled WGS sequence"/>
</dbReference>
<dbReference type="GO" id="GO:0006310">
    <property type="term" value="P:DNA recombination"/>
    <property type="evidence" value="ECO:0007669"/>
    <property type="project" value="UniProtKB-KW"/>
</dbReference>
<reference evidence="3 4" key="1">
    <citation type="submission" date="2019-03" db="EMBL/GenBank/DDBJ databases">
        <title>Complete Genome Sequence of Paraburkholderia dipogonis ICMP 19430T, a Nitrogen-fixing Symbiont of the South African Invasive Legume Dipogon lignosus in New Zealand.</title>
        <authorList>
            <person name="De Meyer S.E."/>
        </authorList>
    </citation>
    <scope>NUCLEOTIDE SEQUENCE [LARGE SCALE GENOMIC DNA]</scope>
    <source>
        <strain evidence="3 4">ICMP 19430</strain>
    </source>
</reference>
<feature type="domain" description="Tyr recombinase" evidence="2">
    <location>
        <begin position="216"/>
        <end position="469"/>
    </location>
</feature>
<keyword evidence="1" id="KW-0233">DNA recombination</keyword>
<accession>A0A4Y8MJN3</accession>
<sequence length="491" mass="55240">MAFRRETARFHTVVHTLVQRAGRPDTRIYVLYLLTGKSGAPEAMLPLVEFVIEHGRTRSLAWQRELARAVGLLVDFLHANAEHFRNEPSRPQVLAAFADALVGGTTDAAGSDQSGLYWEPRSVSRATTLLNAVTAFSDWLVNRYATTALNPWRAASVAEQIAYWRRFEKRRAHSLLRHTMDRVDHLDAAKRARTVPILRKAVHAHTSAPKVFPDASFVNLITEGFAVPGTDSALPWYERVNVRDAMITILLHGGGLRESEPFHLFVSDVAIDPLSPSRALVKLFHPEQGAAPDDFLDPISGKRLQGDREAYLRTKWRLEPRNLVHGRFHAGWKDLQLTDQREKYALVHWFPSFWGEVFLFLFRTYITKFRSRHYSHPYLFVSHKDAVAGDPYTVDSYRQAHARAVNRIGLPVGKDFGTTPHGHRHAFGQSLVAAGVDKQVVQHALHHKSIESQATYTVSTPEAVDSALRAAETKLRGSIALELISLGRKAE</sequence>
<dbReference type="GO" id="GO:0003677">
    <property type="term" value="F:DNA binding"/>
    <property type="evidence" value="ECO:0007669"/>
    <property type="project" value="InterPro"/>
</dbReference>
<dbReference type="Pfam" id="PF00589">
    <property type="entry name" value="Phage_integrase"/>
    <property type="match status" value="1"/>
</dbReference>
<evidence type="ECO:0000313" key="3">
    <source>
        <dbReference type="EMBL" id="TFE37645.1"/>
    </source>
</evidence>
<dbReference type="GO" id="GO:0015074">
    <property type="term" value="P:DNA integration"/>
    <property type="evidence" value="ECO:0007669"/>
    <property type="project" value="InterPro"/>
</dbReference>
<dbReference type="InterPro" id="IPR011010">
    <property type="entry name" value="DNA_brk_join_enz"/>
</dbReference>
<proteinExistence type="predicted"/>
<dbReference type="SUPFAM" id="SSF56349">
    <property type="entry name" value="DNA breaking-rejoining enzymes"/>
    <property type="match status" value="1"/>
</dbReference>
<dbReference type="EMBL" id="SNVI01000005">
    <property type="protein sequence ID" value="TFE37645.1"/>
    <property type="molecule type" value="Genomic_DNA"/>
</dbReference>
<evidence type="ECO:0000256" key="1">
    <source>
        <dbReference type="ARBA" id="ARBA00023172"/>
    </source>
</evidence>
<dbReference type="PROSITE" id="PS51898">
    <property type="entry name" value="TYR_RECOMBINASE"/>
    <property type="match status" value="1"/>
</dbReference>
<dbReference type="InterPro" id="IPR013762">
    <property type="entry name" value="Integrase-like_cat_sf"/>
</dbReference>
<name>A0A4Y8MJN3_9BURK</name>
<evidence type="ECO:0000313" key="4">
    <source>
        <dbReference type="Proteomes" id="UP000297385"/>
    </source>
</evidence>
<organism evidence="3 4">
    <name type="scientific">Paraburkholderia dipogonis</name>
    <dbReference type="NCBI Taxonomy" id="1211383"/>
    <lineage>
        <taxon>Bacteria</taxon>
        <taxon>Pseudomonadati</taxon>
        <taxon>Pseudomonadota</taxon>
        <taxon>Betaproteobacteria</taxon>
        <taxon>Burkholderiales</taxon>
        <taxon>Burkholderiaceae</taxon>
        <taxon>Paraburkholderia</taxon>
    </lineage>
</organism>
<dbReference type="RefSeq" id="WP_134466167.1">
    <property type="nucleotide sequence ID" value="NZ_JBHMFL010000152.1"/>
</dbReference>
<dbReference type="AlphaFoldDB" id="A0A4Y8MJN3"/>
<dbReference type="NCBIfam" id="NF040693">
    <property type="entry name" value="recomb_GmtY"/>
    <property type="match status" value="1"/>
</dbReference>
<dbReference type="Gene3D" id="1.10.443.10">
    <property type="entry name" value="Intergrase catalytic core"/>
    <property type="match status" value="1"/>
</dbReference>
<dbReference type="GeneID" id="97309481"/>
<gene>
    <name evidence="3" type="ORF">E2553_40260</name>
</gene>
<comment type="caution">
    <text evidence="3">The sequence shown here is derived from an EMBL/GenBank/DDBJ whole genome shotgun (WGS) entry which is preliminary data.</text>
</comment>
<protein>
    <submittedName>
        <fullName evidence="3">Site-specific integrase</fullName>
    </submittedName>
</protein>
<dbReference type="InterPro" id="IPR002104">
    <property type="entry name" value="Integrase_catalytic"/>
</dbReference>
<dbReference type="CDD" id="cd00397">
    <property type="entry name" value="DNA_BRE_C"/>
    <property type="match status" value="1"/>
</dbReference>